<evidence type="ECO:0000256" key="16">
    <source>
        <dbReference type="ARBA" id="ARBA00039097"/>
    </source>
</evidence>
<feature type="domain" description="HMA" evidence="20">
    <location>
        <begin position="5"/>
        <end position="70"/>
    </location>
</feature>
<dbReference type="NCBIfam" id="TIGR01511">
    <property type="entry name" value="ATPase-IB1_Cu"/>
    <property type="match status" value="1"/>
</dbReference>
<dbReference type="InterPro" id="IPR006122">
    <property type="entry name" value="HMA_Cu_ion-bd"/>
</dbReference>
<dbReference type="InterPro" id="IPR023298">
    <property type="entry name" value="ATPase_P-typ_TM_dom_sf"/>
</dbReference>
<dbReference type="PANTHER" id="PTHR48085:SF5">
    <property type="entry name" value="CADMIUM_ZINC-TRANSPORTING ATPASE HMA4-RELATED"/>
    <property type="match status" value="1"/>
</dbReference>
<gene>
    <name evidence="21" type="ORF">PR018_19565</name>
</gene>
<dbReference type="InterPro" id="IPR018303">
    <property type="entry name" value="ATPase_P-typ_P_site"/>
</dbReference>
<organism evidence="21 22">
    <name type="scientific">Rhizobium rhododendri</name>
    <dbReference type="NCBI Taxonomy" id="2506430"/>
    <lineage>
        <taxon>Bacteria</taxon>
        <taxon>Pseudomonadati</taxon>
        <taxon>Pseudomonadota</taxon>
        <taxon>Alphaproteobacteria</taxon>
        <taxon>Hyphomicrobiales</taxon>
        <taxon>Rhizobiaceae</taxon>
        <taxon>Rhizobium/Agrobacterium group</taxon>
        <taxon>Rhizobium</taxon>
    </lineage>
</organism>
<keyword evidence="7 18" id="KW-0479">Metal-binding</keyword>
<dbReference type="RefSeq" id="WP_162854788.1">
    <property type="nucleotide sequence ID" value="NZ_CP117268.1"/>
</dbReference>
<feature type="transmembrane region" description="Helical" evidence="18">
    <location>
        <begin position="478"/>
        <end position="497"/>
    </location>
</feature>
<feature type="region of interest" description="Disordered" evidence="19">
    <location>
        <begin position="90"/>
        <end position="137"/>
    </location>
</feature>
<keyword evidence="15 18" id="KW-0472">Membrane</keyword>
<dbReference type="NCBIfam" id="TIGR01525">
    <property type="entry name" value="ATPase-IB_hvy"/>
    <property type="match status" value="1"/>
</dbReference>
<evidence type="ECO:0000259" key="20">
    <source>
        <dbReference type="PROSITE" id="PS50846"/>
    </source>
</evidence>
<evidence type="ECO:0000256" key="18">
    <source>
        <dbReference type="RuleBase" id="RU362081"/>
    </source>
</evidence>
<evidence type="ECO:0000256" key="1">
    <source>
        <dbReference type="ARBA" id="ARBA00004651"/>
    </source>
</evidence>
<comment type="similarity">
    <text evidence="2 18">Belongs to the cation transport ATPase (P-type) (TC 3.A.3) family. Type IB subfamily.</text>
</comment>
<dbReference type="InterPro" id="IPR059000">
    <property type="entry name" value="ATPase_P-type_domA"/>
</dbReference>
<evidence type="ECO:0000256" key="7">
    <source>
        <dbReference type="ARBA" id="ARBA00022723"/>
    </source>
</evidence>
<evidence type="ECO:0000256" key="6">
    <source>
        <dbReference type="ARBA" id="ARBA00022692"/>
    </source>
</evidence>
<feature type="compositionally biased region" description="Basic and acidic residues" evidence="19">
    <location>
        <begin position="233"/>
        <end position="242"/>
    </location>
</feature>
<evidence type="ECO:0000256" key="4">
    <source>
        <dbReference type="ARBA" id="ARBA00022475"/>
    </source>
</evidence>
<dbReference type="EC" id="7.2.2.12" evidence="16"/>
<dbReference type="InterPro" id="IPR023214">
    <property type="entry name" value="HAD_sf"/>
</dbReference>
<dbReference type="Gene3D" id="3.40.1110.10">
    <property type="entry name" value="Calcium-transporting ATPase, cytoplasmic domain N"/>
    <property type="match status" value="1"/>
</dbReference>
<evidence type="ECO:0000256" key="5">
    <source>
        <dbReference type="ARBA" id="ARBA00022553"/>
    </source>
</evidence>
<dbReference type="InterPro" id="IPR044492">
    <property type="entry name" value="P_typ_ATPase_HD_dom"/>
</dbReference>
<evidence type="ECO:0000256" key="12">
    <source>
        <dbReference type="ARBA" id="ARBA00022989"/>
    </source>
</evidence>
<feature type="transmembrane region" description="Helical" evidence="18">
    <location>
        <begin position="812"/>
        <end position="834"/>
    </location>
</feature>
<dbReference type="PROSITE" id="PS00154">
    <property type="entry name" value="ATPASE_E1_E2"/>
    <property type="match status" value="1"/>
</dbReference>
<dbReference type="PRINTS" id="PR00119">
    <property type="entry name" value="CATATPASE"/>
</dbReference>
<evidence type="ECO:0000256" key="8">
    <source>
        <dbReference type="ARBA" id="ARBA00022737"/>
    </source>
</evidence>
<feature type="region of interest" description="Disordered" evidence="19">
    <location>
        <begin position="211"/>
        <end position="247"/>
    </location>
</feature>
<protein>
    <recommendedName>
        <fullName evidence="16">P-type Zn(2+) transporter</fullName>
        <ecNumber evidence="16">7.2.2.12</ecNumber>
    </recommendedName>
</protein>
<dbReference type="Gene3D" id="3.30.70.100">
    <property type="match status" value="2"/>
</dbReference>
<proteinExistence type="inferred from homology"/>
<dbReference type="SFLD" id="SFLDS00003">
    <property type="entry name" value="Haloacid_Dehalogenase"/>
    <property type="match status" value="1"/>
</dbReference>
<feature type="domain" description="HMA" evidence="20">
    <location>
        <begin position="138"/>
        <end position="203"/>
    </location>
</feature>
<dbReference type="PROSITE" id="PS50846">
    <property type="entry name" value="HMA_2"/>
    <property type="match status" value="2"/>
</dbReference>
<dbReference type="SUPFAM" id="SSF81653">
    <property type="entry name" value="Calcium ATPase, transduction domain A"/>
    <property type="match status" value="1"/>
</dbReference>
<dbReference type="InterPro" id="IPR008250">
    <property type="entry name" value="ATPase_P-typ_transduc_dom_A_sf"/>
</dbReference>
<dbReference type="InterPro" id="IPR017969">
    <property type="entry name" value="Heavy-metal-associated_CS"/>
</dbReference>
<dbReference type="PANTHER" id="PTHR48085">
    <property type="entry name" value="CADMIUM/ZINC-TRANSPORTING ATPASE HMA2-RELATED"/>
    <property type="match status" value="1"/>
</dbReference>
<dbReference type="Pfam" id="PF00122">
    <property type="entry name" value="E1-E2_ATPase"/>
    <property type="match status" value="1"/>
</dbReference>
<dbReference type="Pfam" id="PF00403">
    <property type="entry name" value="HMA"/>
    <property type="match status" value="2"/>
</dbReference>
<comment type="subcellular location">
    <subcellularLocation>
        <location evidence="1">Cell membrane</location>
        <topology evidence="1">Multi-pass membrane protein</topology>
    </subcellularLocation>
</comment>
<dbReference type="InterPro" id="IPR001757">
    <property type="entry name" value="P_typ_ATPase"/>
</dbReference>
<keyword evidence="13" id="KW-0186">Copper</keyword>
<name>A0ABY8IRU2_9HYPH</name>
<evidence type="ECO:0000256" key="11">
    <source>
        <dbReference type="ARBA" id="ARBA00022967"/>
    </source>
</evidence>
<evidence type="ECO:0000256" key="19">
    <source>
        <dbReference type="SAM" id="MobiDB-lite"/>
    </source>
</evidence>
<dbReference type="InterPro" id="IPR051014">
    <property type="entry name" value="Cation_Transport_ATPase_IB"/>
</dbReference>
<keyword evidence="11" id="KW-1278">Translocase</keyword>
<dbReference type="SFLD" id="SFLDF00027">
    <property type="entry name" value="p-type_atpase"/>
    <property type="match status" value="1"/>
</dbReference>
<keyword evidence="10 18" id="KW-0067">ATP-binding</keyword>
<dbReference type="PROSITE" id="PS01047">
    <property type="entry name" value="HMA_1"/>
    <property type="match status" value="2"/>
</dbReference>
<dbReference type="PRINTS" id="PR00941">
    <property type="entry name" value="CDATPASE"/>
</dbReference>
<dbReference type="SUPFAM" id="SSF56784">
    <property type="entry name" value="HAD-like"/>
    <property type="match status" value="1"/>
</dbReference>
<dbReference type="Gene3D" id="2.70.150.10">
    <property type="entry name" value="Calcium-transporting ATPase, cytoplasmic transduction domain A"/>
    <property type="match status" value="1"/>
</dbReference>
<keyword evidence="8" id="KW-0677">Repeat</keyword>
<keyword evidence="6 18" id="KW-0812">Transmembrane</keyword>
<dbReference type="InterPro" id="IPR006121">
    <property type="entry name" value="HMA_dom"/>
</dbReference>
<evidence type="ECO:0000256" key="17">
    <source>
        <dbReference type="ARBA" id="ARBA00047308"/>
    </source>
</evidence>
<evidence type="ECO:0000256" key="13">
    <source>
        <dbReference type="ARBA" id="ARBA00023008"/>
    </source>
</evidence>
<dbReference type="InterPro" id="IPR023299">
    <property type="entry name" value="ATPase_P-typ_cyto_dom_N"/>
</dbReference>
<evidence type="ECO:0000256" key="15">
    <source>
        <dbReference type="ARBA" id="ARBA00023136"/>
    </source>
</evidence>
<reference evidence="21 22" key="2">
    <citation type="journal article" date="2023" name="MicrobiologyOpen">
        <title>Genomics of the tumorigenes clade of the family Rhizobiaceae and description of Rhizobium rhododendri sp. nov.</title>
        <authorList>
            <person name="Kuzmanovic N."/>
            <person name="diCenzo G.C."/>
            <person name="Bunk B."/>
            <person name="Sproeer C."/>
            <person name="Fruehling A."/>
            <person name="Neumann-Schaal M."/>
            <person name="Overmann J."/>
            <person name="Smalla K."/>
        </authorList>
    </citation>
    <scope>NUCLEOTIDE SEQUENCE [LARGE SCALE GENOMIC DNA]</scope>
    <source>
        <strain evidence="22">rho-6.2</strain>
        <plasmid evidence="21 22">unnamed1</plasmid>
    </source>
</reference>
<reference evidence="21 22" key="1">
    <citation type="journal article" date="2019" name="Phytopathology">
        <title>A Novel Group of Rhizobium tumorigenes-Like Agrobacteria Associated with Crown Gall Disease of Rhododendron and Blueberry.</title>
        <authorList>
            <person name="Kuzmanovic N."/>
            <person name="Behrens P."/>
            <person name="Idczak E."/>
            <person name="Wagner S."/>
            <person name="Gotz M."/>
            <person name="Sproer C."/>
            <person name="Bunk B."/>
            <person name="Overmann J."/>
            <person name="Smalla K."/>
        </authorList>
    </citation>
    <scope>NUCLEOTIDE SEQUENCE [LARGE SCALE GENOMIC DNA]</scope>
    <source>
        <strain evidence="22">rho-6.2</strain>
    </source>
</reference>
<dbReference type="NCBIfam" id="TIGR01512">
    <property type="entry name" value="ATPase-IB2_Cd"/>
    <property type="match status" value="1"/>
</dbReference>
<accession>A0ABY8IRU2</accession>
<feature type="transmembrane region" description="Helical" evidence="18">
    <location>
        <begin position="509"/>
        <end position="533"/>
    </location>
</feature>
<dbReference type="CDD" id="cd00371">
    <property type="entry name" value="HMA"/>
    <property type="match status" value="2"/>
</dbReference>
<evidence type="ECO:0000256" key="3">
    <source>
        <dbReference type="ARBA" id="ARBA00022448"/>
    </source>
</evidence>
<geneLocation type="plasmid" evidence="21 22">
    <name>unnamed1</name>
</geneLocation>
<keyword evidence="12 18" id="KW-1133">Transmembrane helix</keyword>
<dbReference type="Proteomes" id="UP000318939">
    <property type="component" value="Plasmid unnamed1"/>
</dbReference>
<dbReference type="InterPro" id="IPR036163">
    <property type="entry name" value="HMA_dom_sf"/>
</dbReference>
<dbReference type="Gene3D" id="3.40.50.1000">
    <property type="entry name" value="HAD superfamily/HAD-like"/>
    <property type="match status" value="1"/>
</dbReference>
<feature type="compositionally biased region" description="Basic and acidic residues" evidence="19">
    <location>
        <begin position="90"/>
        <end position="120"/>
    </location>
</feature>
<dbReference type="NCBIfam" id="TIGR01494">
    <property type="entry name" value="ATPase_P-type"/>
    <property type="match status" value="1"/>
</dbReference>
<dbReference type="Pfam" id="PF00702">
    <property type="entry name" value="Hydrolase"/>
    <property type="match status" value="1"/>
</dbReference>
<dbReference type="EMBL" id="CP117268">
    <property type="protein sequence ID" value="WFS25760.1"/>
    <property type="molecule type" value="Genomic_DNA"/>
</dbReference>
<evidence type="ECO:0000256" key="10">
    <source>
        <dbReference type="ARBA" id="ARBA00022840"/>
    </source>
</evidence>
<keyword evidence="3" id="KW-0813">Transport</keyword>
<keyword evidence="4 18" id="KW-1003">Cell membrane</keyword>
<dbReference type="SUPFAM" id="SSF81665">
    <property type="entry name" value="Calcium ATPase, transmembrane domain M"/>
    <property type="match status" value="1"/>
</dbReference>
<dbReference type="CDD" id="cd07546">
    <property type="entry name" value="P-type_ATPase_Pb_Zn_Cd2-like"/>
    <property type="match status" value="1"/>
</dbReference>
<dbReference type="SFLD" id="SFLDG00002">
    <property type="entry name" value="C1.7:_P-type_atpase_like"/>
    <property type="match status" value="1"/>
</dbReference>
<keyword evidence="21" id="KW-0614">Plasmid</keyword>
<keyword evidence="9 18" id="KW-0547">Nucleotide-binding</keyword>
<feature type="transmembrane region" description="Helical" evidence="18">
    <location>
        <begin position="305"/>
        <end position="322"/>
    </location>
</feature>
<dbReference type="InterPro" id="IPR027256">
    <property type="entry name" value="P-typ_ATPase_IB"/>
</dbReference>
<dbReference type="SUPFAM" id="SSF55008">
    <property type="entry name" value="HMA, heavy metal-associated domain"/>
    <property type="match status" value="2"/>
</dbReference>
<evidence type="ECO:0000313" key="22">
    <source>
        <dbReference type="Proteomes" id="UP000318939"/>
    </source>
</evidence>
<sequence length="865" mass="89838">MSDLLQTKFRVGGMDCASCATKIDTAVRRIPGVTDVSVSVTAGTMTVKHDDTSDLDAIPKKLFGLGYKATPIPTKSKPVAAEPVYAHGSDCAHDHQHADSHDHSDHDHHHDHSGHNHADDGYGPDQNAPPQDTAPGTLQARFRIGGMDCASCAAKIDTAVRRIDDIEDVSVSVTSGTMTVKHRQSADMKAVEKQVSGLGYSIVPILKAAPSASQSGPHSGHDHGSASSGAEIEGLHGHDHNPTEGPWWNSKKGRLTIMAGAALVVAYGIGHLFPAIATYAFIVAMLVGLVPIARRAFMAARAGTPFSIEMLMTIAAIGAVIINATEEAAAVVFLFLIGELLEGVAAGKARDSIKSLTALVPKTALLEEGGKIREVPAETLAVGSIILVRPGDRISADGIIVAGESSIDEAPVTGESVPVRKVVNDTVFAGTVNGDAALRVRVTAAAADNTIARVVRLVEEAQESKAPTERFIDRFSRYYTPGVVLVAALVAVVPPLVGGGVWSEWVYKGLAVLLIGCPCALVISTPAAIAASLSSGARRGLLLKGGAVLEGLGKLTAIAFDKTGTLTEGKPKVTDVVPFGRKVDEVLRYAAALEIGSSHPLAVAILDKAKEDGIDVPVATDAKALGGKGVTAVINGVEVFFGSSKAAAERVTMPMAHSKAITLLNDEGKTVSVLLIGDVLAGAIAMRDEPRADAVTGLKALTDAGIKTVMLTGDNKRTATAIGAQLGIEVRAELMPEDKQRIVGELKKEGYVVGKIGDGINDAPALAAADVGIAMGGGTDVALETADAAVLHGRVGDVALMIDLSKRTMRNIFQNITIALGLKVVFLVTTILGITGLWPAILADTGATVLVTLNALRLLRPIREV</sequence>
<keyword evidence="22" id="KW-1185">Reference proteome</keyword>
<dbReference type="PROSITE" id="PS01229">
    <property type="entry name" value="COF_2"/>
    <property type="match status" value="1"/>
</dbReference>
<feature type="transmembrane region" description="Helical" evidence="18">
    <location>
        <begin position="276"/>
        <end position="293"/>
    </location>
</feature>
<comment type="catalytic activity">
    <reaction evidence="17">
        <text>Zn(2+)(in) + ATP + H2O = Zn(2+)(out) + ADP + phosphate + H(+)</text>
        <dbReference type="Rhea" id="RHEA:20621"/>
        <dbReference type="ChEBI" id="CHEBI:15377"/>
        <dbReference type="ChEBI" id="CHEBI:15378"/>
        <dbReference type="ChEBI" id="CHEBI:29105"/>
        <dbReference type="ChEBI" id="CHEBI:30616"/>
        <dbReference type="ChEBI" id="CHEBI:43474"/>
        <dbReference type="ChEBI" id="CHEBI:456216"/>
        <dbReference type="EC" id="7.2.2.12"/>
    </reaction>
</comment>
<evidence type="ECO:0000313" key="21">
    <source>
        <dbReference type="EMBL" id="WFS25760.1"/>
    </source>
</evidence>
<evidence type="ECO:0000256" key="2">
    <source>
        <dbReference type="ARBA" id="ARBA00006024"/>
    </source>
</evidence>
<dbReference type="InterPro" id="IPR036412">
    <property type="entry name" value="HAD-like_sf"/>
</dbReference>
<dbReference type="NCBIfam" id="TIGR00003">
    <property type="entry name" value="copper ion binding protein"/>
    <property type="match status" value="1"/>
</dbReference>
<keyword evidence="14" id="KW-0406">Ion transport</keyword>
<feature type="transmembrane region" description="Helical" evidence="18">
    <location>
        <begin position="328"/>
        <end position="346"/>
    </location>
</feature>
<evidence type="ECO:0000256" key="9">
    <source>
        <dbReference type="ARBA" id="ARBA00022741"/>
    </source>
</evidence>
<evidence type="ECO:0000256" key="14">
    <source>
        <dbReference type="ARBA" id="ARBA00023065"/>
    </source>
</evidence>
<keyword evidence="5" id="KW-0597">Phosphoprotein</keyword>